<evidence type="ECO:0000313" key="1">
    <source>
        <dbReference type="EMBL" id="TDP72786.1"/>
    </source>
</evidence>
<dbReference type="Proteomes" id="UP000295361">
    <property type="component" value="Unassembled WGS sequence"/>
</dbReference>
<dbReference type="InterPro" id="IPR010419">
    <property type="entry name" value="CO_DH_gsu"/>
</dbReference>
<dbReference type="CDD" id="cd05018">
    <property type="entry name" value="CoxG"/>
    <property type="match status" value="1"/>
</dbReference>
<reference evidence="1 2" key="1">
    <citation type="submission" date="2019-03" db="EMBL/GenBank/DDBJ databases">
        <title>Genomic Encyclopedia of Type Strains, Phase IV (KMG-IV): sequencing the most valuable type-strain genomes for metagenomic binning, comparative biology and taxonomic classification.</title>
        <authorList>
            <person name="Goeker M."/>
        </authorList>
    </citation>
    <scope>NUCLEOTIDE SEQUENCE [LARGE SCALE GENOMIC DNA]</scope>
    <source>
        <strain evidence="1 2">DSM 16998</strain>
    </source>
</reference>
<organism evidence="1 2">
    <name type="scientific">Roseateles toxinivorans</name>
    <dbReference type="NCBI Taxonomy" id="270368"/>
    <lineage>
        <taxon>Bacteria</taxon>
        <taxon>Pseudomonadati</taxon>
        <taxon>Pseudomonadota</taxon>
        <taxon>Betaproteobacteria</taxon>
        <taxon>Burkholderiales</taxon>
        <taxon>Sphaerotilaceae</taxon>
        <taxon>Roseateles</taxon>
    </lineage>
</organism>
<dbReference type="InParanoid" id="A0A4R6QP47"/>
<protein>
    <recommendedName>
        <fullName evidence="3">Carbon monoxide dehydrogenase subunit G</fullName>
    </recommendedName>
</protein>
<accession>A0A4R6QP47</accession>
<dbReference type="Pfam" id="PF06240">
    <property type="entry name" value="COXG"/>
    <property type="match status" value="1"/>
</dbReference>
<gene>
    <name evidence="1" type="ORF">DES47_102531</name>
</gene>
<dbReference type="AlphaFoldDB" id="A0A4R6QP47"/>
<comment type="caution">
    <text evidence="1">The sequence shown here is derived from an EMBL/GenBank/DDBJ whole genome shotgun (WGS) entry which is preliminary data.</text>
</comment>
<dbReference type="InterPro" id="IPR023393">
    <property type="entry name" value="START-like_dom_sf"/>
</dbReference>
<dbReference type="RefSeq" id="WP_133700228.1">
    <property type="nucleotide sequence ID" value="NZ_SNXS01000002.1"/>
</dbReference>
<dbReference type="PANTHER" id="PTHR38588:SF1">
    <property type="entry name" value="BLL0334 PROTEIN"/>
    <property type="match status" value="1"/>
</dbReference>
<dbReference type="SUPFAM" id="SSF55961">
    <property type="entry name" value="Bet v1-like"/>
    <property type="match status" value="1"/>
</dbReference>
<evidence type="ECO:0000313" key="2">
    <source>
        <dbReference type="Proteomes" id="UP000295361"/>
    </source>
</evidence>
<keyword evidence="2" id="KW-1185">Reference proteome</keyword>
<sequence length="203" mass="20969">MELNGDILITAARERVWQALNDPQVLLASIPGCEEVKQLSPTETHVRVLIKLGPVRARFVGKILMSEVRANEGCVLNFEGSGGAAGFAKGRSTVSLASEGDGTRLSYTAEASVGGKLGQIGGRMIDASAKQTADQFFQAFSAQLGAPVAAAALTTETQAVAVATRTVTAPPVAATGEGVRVLWFALGAAATAFGFWIAKALGH</sequence>
<dbReference type="OrthoDB" id="9787428at2"/>
<dbReference type="Gene3D" id="3.30.530.20">
    <property type="match status" value="1"/>
</dbReference>
<proteinExistence type="predicted"/>
<dbReference type="EMBL" id="SNXS01000002">
    <property type="protein sequence ID" value="TDP72786.1"/>
    <property type="molecule type" value="Genomic_DNA"/>
</dbReference>
<dbReference type="PANTHER" id="PTHR38588">
    <property type="entry name" value="BLL0334 PROTEIN"/>
    <property type="match status" value="1"/>
</dbReference>
<evidence type="ECO:0008006" key="3">
    <source>
        <dbReference type="Google" id="ProtNLM"/>
    </source>
</evidence>
<name>A0A4R6QP47_9BURK</name>